<reference evidence="3" key="1">
    <citation type="journal article" date="2010" name="Nat. Biotechnol.">
        <title>Draft genome sequence of the oilseed species Ricinus communis.</title>
        <authorList>
            <person name="Chan A.P."/>
            <person name="Crabtree J."/>
            <person name="Zhao Q."/>
            <person name="Lorenzi H."/>
            <person name="Orvis J."/>
            <person name="Puiu D."/>
            <person name="Melake-Berhan A."/>
            <person name="Jones K.M."/>
            <person name="Redman J."/>
            <person name="Chen G."/>
            <person name="Cahoon E.B."/>
            <person name="Gedil M."/>
            <person name="Stanke M."/>
            <person name="Haas B.J."/>
            <person name="Wortman J.R."/>
            <person name="Fraser-Liggett C.M."/>
            <person name="Ravel J."/>
            <person name="Rabinowicz P.D."/>
        </authorList>
    </citation>
    <scope>NUCLEOTIDE SEQUENCE [LARGE SCALE GENOMIC DNA]</scope>
    <source>
        <strain evidence="3">cv. Hale</strain>
    </source>
</reference>
<dbReference type="Proteomes" id="UP000008311">
    <property type="component" value="Unassembled WGS sequence"/>
</dbReference>
<name>B9TAJ2_RICCO</name>
<feature type="non-terminal residue" evidence="2">
    <location>
        <position position="348"/>
    </location>
</feature>
<dbReference type="InParanoid" id="B9TAJ2"/>
<organism evidence="2 3">
    <name type="scientific">Ricinus communis</name>
    <name type="common">Castor bean</name>
    <dbReference type="NCBI Taxonomy" id="3988"/>
    <lineage>
        <taxon>Eukaryota</taxon>
        <taxon>Viridiplantae</taxon>
        <taxon>Streptophyta</taxon>
        <taxon>Embryophyta</taxon>
        <taxon>Tracheophyta</taxon>
        <taxon>Spermatophyta</taxon>
        <taxon>Magnoliopsida</taxon>
        <taxon>eudicotyledons</taxon>
        <taxon>Gunneridae</taxon>
        <taxon>Pentapetalae</taxon>
        <taxon>rosids</taxon>
        <taxon>fabids</taxon>
        <taxon>Malpighiales</taxon>
        <taxon>Euphorbiaceae</taxon>
        <taxon>Acalyphoideae</taxon>
        <taxon>Acalypheae</taxon>
        <taxon>Ricinus</taxon>
    </lineage>
</organism>
<protein>
    <submittedName>
        <fullName evidence="2">Uncharacterized protein</fullName>
    </submittedName>
</protein>
<evidence type="ECO:0000256" key="1">
    <source>
        <dbReference type="SAM" id="MobiDB-lite"/>
    </source>
</evidence>
<accession>B9TAJ2</accession>
<evidence type="ECO:0000313" key="3">
    <source>
        <dbReference type="Proteomes" id="UP000008311"/>
    </source>
</evidence>
<proteinExistence type="predicted"/>
<gene>
    <name evidence="2" type="ORF">RCOM_0392380</name>
</gene>
<evidence type="ECO:0000313" key="2">
    <source>
        <dbReference type="EMBL" id="EEF27120.1"/>
    </source>
</evidence>
<keyword evidence="3" id="KW-1185">Reference proteome</keyword>
<dbReference type="EMBL" id="EQ975795">
    <property type="protein sequence ID" value="EEF27120.1"/>
    <property type="molecule type" value="Genomic_DNA"/>
</dbReference>
<dbReference type="AlphaFoldDB" id="B9TAJ2"/>
<feature type="region of interest" description="Disordered" evidence="1">
    <location>
        <begin position="45"/>
        <end position="64"/>
    </location>
</feature>
<sequence>MARVPLADVQPFPVPLMTGGTVTTDDGNVQAEFAVNLKLRQISTNQKSGTPTSHGGLTQWVPSSATGESDRGGWLWNGIMYRVQGASVYAYATDGTRTKIGTVANDGLRCRLDNSFDFLLIVSAGNLYYYAPTKFSQAGSINIATGGTGYNVGDTITLGPLGIYATVRVTAVSAGVITNMVIQTNPQVQTKFLPSNPIPQVLSSGGGTGAAFNIAWTDLGAFVQIDFTKSTVITPIVDACFMAGYVMVTDGTDVFNSHLVNPLFFPGFFGSAEYDPDGITYLFKLNNQLYIGGARTHQTMANTGGNNFPFTVQQSYTFDIGCVSRQTMCYFNRSLAWIGGGRNMPNGV</sequence>